<dbReference type="AlphaFoldDB" id="A0A811KUX5"/>
<dbReference type="EMBL" id="CAJFCW020000004">
    <property type="protein sequence ID" value="CAG9113693.1"/>
    <property type="molecule type" value="Genomic_DNA"/>
</dbReference>
<dbReference type="SMART" id="SM00587">
    <property type="entry name" value="CHK"/>
    <property type="match status" value="1"/>
</dbReference>
<evidence type="ECO:0000313" key="2">
    <source>
        <dbReference type="EMBL" id="CAD5220438.1"/>
    </source>
</evidence>
<dbReference type="PANTHER" id="PTHR23020:SF41">
    <property type="entry name" value="AMINOGLYCOSIDE PHOSPHOTRANSFERASE DOMAIN-CONTAINING PROTEIN"/>
    <property type="match status" value="1"/>
</dbReference>
<proteinExistence type="predicted"/>
<reference evidence="2" key="1">
    <citation type="submission" date="2020-09" db="EMBL/GenBank/DDBJ databases">
        <authorList>
            <person name="Kikuchi T."/>
        </authorList>
    </citation>
    <scope>NUCLEOTIDE SEQUENCE</scope>
    <source>
        <strain evidence="2">SH1</strain>
    </source>
</reference>
<dbReference type="InterPro" id="IPR052961">
    <property type="entry name" value="Oxido-Kinase-like_Enzymes"/>
</dbReference>
<dbReference type="PANTHER" id="PTHR23020">
    <property type="entry name" value="UNCHARACTERIZED NUCLEAR HORMONE RECEPTOR-RELATED"/>
    <property type="match status" value="1"/>
</dbReference>
<name>A0A811KUX5_9BILA</name>
<dbReference type="Proteomes" id="UP000614601">
    <property type="component" value="Unassembled WGS sequence"/>
</dbReference>
<dbReference type="Gene3D" id="3.90.1200.10">
    <property type="match status" value="1"/>
</dbReference>
<dbReference type="Pfam" id="PF07914">
    <property type="entry name" value="DUF1679"/>
    <property type="match status" value="1"/>
</dbReference>
<evidence type="ECO:0000259" key="1">
    <source>
        <dbReference type="SMART" id="SM00587"/>
    </source>
</evidence>
<dbReference type="OrthoDB" id="5915577at2759"/>
<accession>A0A811KUX5</accession>
<sequence length="422" mass="47806">MVVKGLTKAEELSITGFSIEWVLDKLEKYCDDYRKAKDGKTVVDIEANDVSDGKGFLSRVFITKITFDDQTEYVLALKVPTYEIIESKMKGVEGISEEQIEKMNDFILESHNVECDAIAMVSKFKNFPSPKLYYAEKSNQGRDCGLPGKTSPGIIIMAAVDGASIGAIKSVTVQQCLNVARDFAILQDYIAQLPEGDWKEKFHSTLHFDEHVFEHGKIAAQELEQSFSDLSKSTELLTKVDWGKYSEYALHERPAELNAWTYIHGDTWTNNIMFKKNGDGSVSDEILCYIDYQVGFQGNPLFDLARFMCVCPDGEIRREATIPTLKQYYDKLTELYAERKATVPYSFEDVKELYNLAFAHQSLLACSLLKFLGMDGDASEDVKEAQSAKVALRMKFLIQDAFKILHDYNLEKLGLFLTEVEE</sequence>
<gene>
    <name evidence="2" type="ORF">BOKJ2_LOCUS8944</name>
</gene>
<feature type="domain" description="CHK kinase-like" evidence="1">
    <location>
        <begin position="176"/>
        <end position="338"/>
    </location>
</feature>
<evidence type="ECO:0000313" key="3">
    <source>
        <dbReference type="Proteomes" id="UP000614601"/>
    </source>
</evidence>
<dbReference type="Proteomes" id="UP000783686">
    <property type="component" value="Unassembled WGS sequence"/>
</dbReference>
<dbReference type="InterPro" id="IPR011009">
    <property type="entry name" value="Kinase-like_dom_sf"/>
</dbReference>
<keyword evidence="3" id="KW-1185">Reference proteome</keyword>
<dbReference type="InterPro" id="IPR015897">
    <property type="entry name" value="CHK_kinase-like"/>
</dbReference>
<organism evidence="2 3">
    <name type="scientific">Bursaphelenchus okinawaensis</name>
    <dbReference type="NCBI Taxonomy" id="465554"/>
    <lineage>
        <taxon>Eukaryota</taxon>
        <taxon>Metazoa</taxon>
        <taxon>Ecdysozoa</taxon>
        <taxon>Nematoda</taxon>
        <taxon>Chromadorea</taxon>
        <taxon>Rhabditida</taxon>
        <taxon>Tylenchina</taxon>
        <taxon>Tylenchomorpha</taxon>
        <taxon>Aphelenchoidea</taxon>
        <taxon>Aphelenchoididae</taxon>
        <taxon>Bursaphelenchus</taxon>
    </lineage>
</organism>
<dbReference type="EMBL" id="CAJFDH010000004">
    <property type="protein sequence ID" value="CAD5220438.1"/>
    <property type="molecule type" value="Genomic_DNA"/>
</dbReference>
<protein>
    <recommendedName>
        <fullName evidence="1">CHK kinase-like domain-containing protein</fullName>
    </recommendedName>
</protein>
<dbReference type="SUPFAM" id="SSF56112">
    <property type="entry name" value="Protein kinase-like (PK-like)"/>
    <property type="match status" value="1"/>
</dbReference>
<dbReference type="InterPro" id="IPR012877">
    <property type="entry name" value="Dhs-27"/>
</dbReference>
<comment type="caution">
    <text evidence="2">The sequence shown here is derived from an EMBL/GenBank/DDBJ whole genome shotgun (WGS) entry which is preliminary data.</text>
</comment>